<feature type="transmembrane region" description="Helical" evidence="1">
    <location>
        <begin position="12"/>
        <end position="36"/>
    </location>
</feature>
<protein>
    <submittedName>
        <fullName evidence="3">Uncharacterized protein</fullName>
    </submittedName>
</protein>
<keyword evidence="2" id="KW-1185">Reference proteome</keyword>
<keyword evidence="1" id="KW-0812">Transmembrane</keyword>
<keyword evidence="1" id="KW-0472">Membrane</keyword>
<evidence type="ECO:0000256" key="1">
    <source>
        <dbReference type="SAM" id="Phobius"/>
    </source>
</evidence>
<accession>A0A5S6Q814</accession>
<evidence type="ECO:0000313" key="3">
    <source>
        <dbReference type="WBParaSite" id="TMUE_1000003270.1"/>
    </source>
</evidence>
<organism evidence="2 3">
    <name type="scientific">Trichuris muris</name>
    <name type="common">Mouse whipworm</name>
    <dbReference type="NCBI Taxonomy" id="70415"/>
    <lineage>
        <taxon>Eukaryota</taxon>
        <taxon>Metazoa</taxon>
        <taxon>Ecdysozoa</taxon>
        <taxon>Nematoda</taxon>
        <taxon>Enoplea</taxon>
        <taxon>Dorylaimia</taxon>
        <taxon>Trichinellida</taxon>
        <taxon>Trichuridae</taxon>
        <taxon>Trichuris</taxon>
    </lineage>
</organism>
<evidence type="ECO:0000313" key="2">
    <source>
        <dbReference type="Proteomes" id="UP000046395"/>
    </source>
</evidence>
<dbReference type="Proteomes" id="UP000046395">
    <property type="component" value="Unassembled WGS sequence"/>
</dbReference>
<keyword evidence="1" id="KW-1133">Transmembrane helix</keyword>
<dbReference type="AlphaFoldDB" id="A0A5S6Q814"/>
<name>A0A5S6Q814_TRIMR</name>
<proteinExistence type="predicted"/>
<reference evidence="3" key="1">
    <citation type="submission" date="2019-12" db="UniProtKB">
        <authorList>
            <consortium name="WormBaseParasite"/>
        </authorList>
    </citation>
    <scope>IDENTIFICATION</scope>
</reference>
<dbReference type="WBParaSite" id="TMUE_1000003270.1">
    <property type="protein sequence ID" value="TMUE_1000003270.1"/>
    <property type="gene ID" value="WBGene00289554"/>
</dbReference>
<sequence length="95" mass="10419">MGCIICSEVGWVGIWVLCIGAISLLAVALFELSRLLRASWVSRKERDFVYNVTPCPLAGECYVAGLVAESPEKEINRSLFKCKLLAEPAKGELNC</sequence>